<gene>
    <name evidence="1" type="ORF">F4821DRAFT_225884</name>
</gene>
<dbReference type="EMBL" id="MU394285">
    <property type="protein sequence ID" value="KAI6091930.1"/>
    <property type="molecule type" value="Genomic_DNA"/>
</dbReference>
<evidence type="ECO:0000313" key="2">
    <source>
        <dbReference type="Proteomes" id="UP001497680"/>
    </source>
</evidence>
<sequence>MSYSFLPSMSQHVVAHQSQAKMPLDALVPNDPRVEEKYFTFSDDIKYHYILAKPAGKPTATVLLCHGFPDLAMAWRYQVPYLLSLNLQVVVPDMLGYSKTSAPYAFEEYTLKKLSAHMAALIKEISPDQPILLGGHDWGGALVWRLTRYYPELIRCVFSVCVPYWPPSPVKVSFEDFLAKAPNFSYQRQLASGEAEKIIDKSPENLRGFVNGMLGGTTPDGGPAFTIEVGAIEENLPKIGPARLASPDIVDYYVQEFARHGLHGPTNWYRTRDLNGSDEEELAKKEPNFKFKLPAMLLMAEKDGALPPRLAEGQEKYFEGPFKSELIPNSSHWAMIQCPEEVNKHIGDFLKSVLGDELKASL</sequence>
<accession>A0ACC0DI88</accession>
<organism evidence="1 2">
    <name type="scientific">Hypoxylon rubiginosum</name>
    <dbReference type="NCBI Taxonomy" id="110542"/>
    <lineage>
        <taxon>Eukaryota</taxon>
        <taxon>Fungi</taxon>
        <taxon>Dikarya</taxon>
        <taxon>Ascomycota</taxon>
        <taxon>Pezizomycotina</taxon>
        <taxon>Sordariomycetes</taxon>
        <taxon>Xylariomycetidae</taxon>
        <taxon>Xylariales</taxon>
        <taxon>Hypoxylaceae</taxon>
        <taxon>Hypoxylon</taxon>
    </lineage>
</organism>
<name>A0ACC0DI88_9PEZI</name>
<reference evidence="1 2" key="1">
    <citation type="journal article" date="2022" name="New Phytol.">
        <title>Ecological generalism drives hyperdiversity of secondary metabolite gene clusters in xylarialean endophytes.</title>
        <authorList>
            <person name="Franco M.E.E."/>
            <person name="Wisecaver J.H."/>
            <person name="Arnold A.E."/>
            <person name="Ju Y.M."/>
            <person name="Slot J.C."/>
            <person name="Ahrendt S."/>
            <person name="Moore L.P."/>
            <person name="Eastman K.E."/>
            <person name="Scott K."/>
            <person name="Konkel Z."/>
            <person name="Mondo S.J."/>
            <person name="Kuo A."/>
            <person name="Hayes R.D."/>
            <person name="Haridas S."/>
            <person name="Andreopoulos B."/>
            <person name="Riley R."/>
            <person name="LaButti K."/>
            <person name="Pangilinan J."/>
            <person name="Lipzen A."/>
            <person name="Amirebrahimi M."/>
            <person name="Yan J."/>
            <person name="Adam C."/>
            <person name="Keymanesh K."/>
            <person name="Ng V."/>
            <person name="Louie K."/>
            <person name="Northen T."/>
            <person name="Drula E."/>
            <person name="Henrissat B."/>
            <person name="Hsieh H.M."/>
            <person name="Youens-Clark K."/>
            <person name="Lutzoni F."/>
            <person name="Miadlikowska J."/>
            <person name="Eastwood D.C."/>
            <person name="Hamelin R.C."/>
            <person name="Grigoriev I.V."/>
            <person name="U'Ren J.M."/>
        </authorList>
    </citation>
    <scope>NUCLEOTIDE SEQUENCE [LARGE SCALE GENOMIC DNA]</scope>
    <source>
        <strain evidence="1 2">ER1909</strain>
    </source>
</reference>
<keyword evidence="1" id="KW-0378">Hydrolase</keyword>
<proteinExistence type="predicted"/>
<evidence type="ECO:0000313" key="1">
    <source>
        <dbReference type="EMBL" id="KAI6091930.1"/>
    </source>
</evidence>
<dbReference type="Proteomes" id="UP001497680">
    <property type="component" value="Unassembled WGS sequence"/>
</dbReference>
<comment type="caution">
    <text evidence="1">The sequence shown here is derived from an EMBL/GenBank/DDBJ whole genome shotgun (WGS) entry which is preliminary data.</text>
</comment>
<keyword evidence="2" id="KW-1185">Reference proteome</keyword>
<protein>
    <submittedName>
        <fullName evidence="1">Epoxide hydrolase</fullName>
    </submittedName>
</protein>